<dbReference type="SUPFAM" id="SSF51338">
    <property type="entry name" value="Composite domain of metallo-dependent hydrolases"/>
    <property type="match status" value="1"/>
</dbReference>
<dbReference type="RefSeq" id="WP_198882335.1">
    <property type="nucleotide sequence ID" value="NZ_JAEKJA010000009.1"/>
</dbReference>
<evidence type="ECO:0000259" key="3">
    <source>
        <dbReference type="Pfam" id="PF01979"/>
    </source>
</evidence>
<dbReference type="AlphaFoldDB" id="A0A934MLJ5"/>
<dbReference type="PANTHER" id="PTHR43794">
    <property type="entry name" value="AMINOHYDROLASE SSNA-RELATED"/>
    <property type="match status" value="1"/>
</dbReference>
<gene>
    <name evidence="4" type="ORF">JCR33_12055</name>
</gene>
<proteinExistence type="inferred from homology"/>
<dbReference type="Proteomes" id="UP000609531">
    <property type="component" value="Unassembled WGS sequence"/>
</dbReference>
<accession>A0A934MLJ5</accession>
<dbReference type="InterPro" id="IPR006680">
    <property type="entry name" value="Amidohydro-rel"/>
</dbReference>
<comment type="similarity">
    <text evidence="1">Belongs to the metallo-dependent hydrolases superfamily. ATZ/TRZ family.</text>
</comment>
<dbReference type="PANTHER" id="PTHR43794:SF11">
    <property type="entry name" value="AMIDOHYDROLASE-RELATED DOMAIN-CONTAINING PROTEIN"/>
    <property type="match status" value="1"/>
</dbReference>
<keyword evidence="2" id="KW-0378">Hydrolase</keyword>
<comment type="caution">
    <text evidence="4">The sequence shown here is derived from an EMBL/GenBank/DDBJ whole genome shotgun (WGS) entry which is preliminary data.</text>
</comment>
<keyword evidence="5" id="KW-1185">Reference proteome</keyword>
<feature type="domain" description="Amidohydrolase-related" evidence="3">
    <location>
        <begin position="55"/>
        <end position="436"/>
    </location>
</feature>
<dbReference type="Gene3D" id="3.20.20.140">
    <property type="entry name" value="Metal-dependent hydrolases"/>
    <property type="match status" value="1"/>
</dbReference>
<dbReference type="Gene3D" id="2.30.40.10">
    <property type="entry name" value="Urease, subunit C, domain 1"/>
    <property type="match status" value="1"/>
</dbReference>
<dbReference type="EMBL" id="JAEKJA010000009">
    <property type="protein sequence ID" value="MBJ3776429.1"/>
    <property type="molecule type" value="Genomic_DNA"/>
</dbReference>
<evidence type="ECO:0000313" key="5">
    <source>
        <dbReference type="Proteomes" id="UP000609531"/>
    </source>
</evidence>
<dbReference type="SUPFAM" id="SSF51556">
    <property type="entry name" value="Metallo-dependent hydrolases"/>
    <property type="match status" value="1"/>
</dbReference>
<evidence type="ECO:0000256" key="2">
    <source>
        <dbReference type="ARBA" id="ARBA00022801"/>
    </source>
</evidence>
<dbReference type="InterPro" id="IPR050287">
    <property type="entry name" value="MTA/SAH_deaminase"/>
</dbReference>
<evidence type="ECO:0000313" key="4">
    <source>
        <dbReference type="EMBL" id="MBJ3776429.1"/>
    </source>
</evidence>
<organism evidence="4 5">
    <name type="scientific">Acuticoccus mangrovi</name>
    <dbReference type="NCBI Taxonomy" id="2796142"/>
    <lineage>
        <taxon>Bacteria</taxon>
        <taxon>Pseudomonadati</taxon>
        <taxon>Pseudomonadota</taxon>
        <taxon>Alphaproteobacteria</taxon>
        <taxon>Hyphomicrobiales</taxon>
        <taxon>Amorphaceae</taxon>
        <taxon>Acuticoccus</taxon>
    </lineage>
</organism>
<dbReference type="InterPro" id="IPR011059">
    <property type="entry name" value="Metal-dep_hydrolase_composite"/>
</dbReference>
<reference evidence="4" key="1">
    <citation type="submission" date="2020-12" db="EMBL/GenBank/DDBJ databases">
        <title>Bacterial taxonomy.</title>
        <authorList>
            <person name="Pan X."/>
        </authorList>
    </citation>
    <scope>NUCLEOTIDE SEQUENCE</scope>
    <source>
        <strain evidence="4">B2012</strain>
    </source>
</reference>
<dbReference type="InterPro" id="IPR032466">
    <property type="entry name" value="Metal_Hydrolase"/>
</dbReference>
<name>A0A934MLJ5_9HYPH</name>
<dbReference type="GO" id="GO:0016810">
    <property type="term" value="F:hydrolase activity, acting on carbon-nitrogen (but not peptide) bonds"/>
    <property type="evidence" value="ECO:0007669"/>
    <property type="project" value="InterPro"/>
</dbReference>
<dbReference type="Pfam" id="PF01979">
    <property type="entry name" value="Amidohydro_1"/>
    <property type="match status" value="1"/>
</dbReference>
<protein>
    <submittedName>
        <fullName evidence="4">Amidohydrolase family protein</fullName>
    </submittedName>
</protein>
<evidence type="ECO:0000256" key="1">
    <source>
        <dbReference type="ARBA" id="ARBA00006745"/>
    </source>
</evidence>
<sequence>MPLFIKDATLLPVGGPGGLTPATGSMRVVGNSIAAIGAGLTPEPGDTIVDGTDRLVMPGLVNSHIHSSEGLFKGRYDNLPLELWMLLAYPIVGASAASERLVYLRTMLSAAEGLRTGSTCHTDDIYEAPKQDIGRLAAVFHAYRDVGMRATISGHVMDKPFLDTIPFAREIVPADLQAECDAVAVPAVADYMAFAREAFAKLHGMEGRLNFMMAPSAPQRCTAEMFQAIDELARSNGTPLHTHIVETKLQAITGPVMYGKTLVEHMKAIGVLHDGVTIAHSIWVTDDDIRLLGEARASIVHNILSNLKLGSGLAPVKRQLEAGVNVALGSDGVSTADAPRMFDVVKAAGLTHKIGTPDYTRWLTAGEVLTAATLGGARSARLGDVTGSLEVGKRADFLVLDMRTANFTPLNDILNHLVYSENGSSIEAVYVDGEKVMEHGTLTRVNEAELLAELRQIVPEYLARHARTEIDNERMMDFFAAIHRRAAETDIGMHRLGTEPAFR</sequence>